<feature type="compositionally biased region" description="Basic and acidic residues" evidence="7">
    <location>
        <begin position="429"/>
        <end position="467"/>
    </location>
</feature>
<gene>
    <name evidence="9" type="ORF">BGZ95_009486</name>
</gene>
<feature type="region of interest" description="Disordered" evidence="7">
    <location>
        <begin position="412"/>
        <end position="467"/>
    </location>
</feature>
<dbReference type="Pfam" id="PF00026">
    <property type="entry name" value="Asp"/>
    <property type="match status" value="2"/>
</dbReference>
<dbReference type="PANTHER" id="PTHR47966">
    <property type="entry name" value="BETA-SITE APP-CLEAVING ENZYME, ISOFORM A-RELATED"/>
    <property type="match status" value="1"/>
</dbReference>
<dbReference type="GO" id="GO:0004190">
    <property type="term" value="F:aspartic-type endopeptidase activity"/>
    <property type="evidence" value="ECO:0007669"/>
    <property type="project" value="InterPro"/>
</dbReference>
<evidence type="ECO:0000256" key="3">
    <source>
        <dbReference type="ARBA" id="ARBA00022729"/>
    </source>
</evidence>
<feature type="region of interest" description="Disordered" evidence="7">
    <location>
        <begin position="303"/>
        <end position="362"/>
    </location>
</feature>
<dbReference type="PROSITE" id="PS51767">
    <property type="entry name" value="PEPTIDASE_A1"/>
    <property type="match status" value="1"/>
</dbReference>
<dbReference type="Proteomes" id="UP001194580">
    <property type="component" value="Unassembled WGS sequence"/>
</dbReference>
<protein>
    <recommendedName>
        <fullName evidence="8">Peptidase A1 domain-containing protein</fullName>
    </recommendedName>
</protein>
<proteinExistence type="inferred from homology"/>
<comment type="caution">
    <text evidence="9">The sequence shown here is derived from an EMBL/GenBank/DDBJ whole genome shotgun (WGS) entry which is preliminary data.</text>
</comment>
<evidence type="ECO:0000259" key="8">
    <source>
        <dbReference type="PROSITE" id="PS51767"/>
    </source>
</evidence>
<dbReference type="EMBL" id="JAAAIL010000564">
    <property type="protein sequence ID" value="KAG0274761.1"/>
    <property type="molecule type" value="Genomic_DNA"/>
</dbReference>
<feature type="compositionally biased region" description="Low complexity" evidence="7">
    <location>
        <begin position="100"/>
        <end position="111"/>
    </location>
</feature>
<feature type="region of interest" description="Disordered" evidence="7">
    <location>
        <begin position="99"/>
        <end position="118"/>
    </location>
</feature>
<feature type="compositionally biased region" description="Basic and acidic residues" evidence="7">
    <location>
        <begin position="218"/>
        <end position="228"/>
    </location>
</feature>
<evidence type="ECO:0000256" key="7">
    <source>
        <dbReference type="SAM" id="MobiDB-lite"/>
    </source>
</evidence>
<dbReference type="Gene3D" id="2.40.70.10">
    <property type="entry name" value="Acid Proteases"/>
    <property type="match status" value="2"/>
</dbReference>
<sequence>MSPTQYSSMPPVPATNPNAWHITYGDMSHAEGFLGRDHVTLGGVAGADLQESNARGRGGGGGGLTVQNQELALVTSESANFDDAIDGIMGLAFGALSSPSSSNTGNTRNRNGSGGVATKPATRTVFENMMSQGLVNKGLFSFYLGKSSRGGGGEVLFGGWDASRIQEGKELVFTNVTRPKYWQINVENVFVEGRRVDYTVVKTVTYLTPKTAPSPSTDNKDNKGEKRSNIAGIMDTGTTLVIAPFRLANAIHALIPGARIMGQSWAVPCDLGKQTHAATGKVELQIEGVRFAIPYEDMVREPVERPSGLADESSSSSFDNNSPSSYKSDSDNIAEGEENADTGDATEGASKKKKNSNDNGSGFCFSGIQPSGSNFMIIGDVFIKNNYVVFDQEHQRVGIAPLRLDDNLLSSSSSTEAQEELDVAAGAVKAKDEKKKKTKKEKDKKDRKEKERKDGKEKDEKKEKREVRMRMGWEVVNASSGEDVVVEEGHANVETMAVSAASNDERES</sequence>
<name>A0AAD4DCT7_9FUNG</name>
<accession>A0AAD4DCT7</accession>
<keyword evidence="5" id="KW-0865">Zymogen</keyword>
<dbReference type="SUPFAM" id="SSF50630">
    <property type="entry name" value="Acid proteases"/>
    <property type="match status" value="1"/>
</dbReference>
<keyword evidence="4" id="KW-0378">Hydrolase</keyword>
<dbReference type="GO" id="GO:0006508">
    <property type="term" value="P:proteolysis"/>
    <property type="evidence" value="ECO:0007669"/>
    <property type="project" value="UniProtKB-KW"/>
</dbReference>
<dbReference type="InterPro" id="IPR021109">
    <property type="entry name" value="Peptidase_aspartic_dom_sf"/>
</dbReference>
<feature type="compositionally biased region" description="Acidic residues" evidence="7">
    <location>
        <begin position="332"/>
        <end position="341"/>
    </location>
</feature>
<dbReference type="AlphaFoldDB" id="A0AAD4DCT7"/>
<comment type="similarity">
    <text evidence="1">Belongs to the peptidase A1 family.</text>
</comment>
<keyword evidence="2" id="KW-0645">Protease</keyword>
<dbReference type="PRINTS" id="PR00792">
    <property type="entry name" value="PEPSIN"/>
</dbReference>
<evidence type="ECO:0000256" key="4">
    <source>
        <dbReference type="ARBA" id="ARBA00022801"/>
    </source>
</evidence>
<organism evidence="9 10">
    <name type="scientific">Linnemannia exigua</name>
    <dbReference type="NCBI Taxonomy" id="604196"/>
    <lineage>
        <taxon>Eukaryota</taxon>
        <taxon>Fungi</taxon>
        <taxon>Fungi incertae sedis</taxon>
        <taxon>Mucoromycota</taxon>
        <taxon>Mortierellomycotina</taxon>
        <taxon>Mortierellomycetes</taxon>
        <taxon>Mortierellales</taxon>
        <taxon>Mortierellaceae</taxon>
        <taxon>Linnemannia</taxon>
    </lineage>
</organism>
<dbReference type="CDD" id="cd05471">
    <property type="entry name" value="pepsin_like"/>
    <property type="match status" value="1"/>
</dbReference>
<evidence type="ECO:0000256" key="2">
    <source>
        <dbReference type="ARBA" id="ARBA00022670"/>
    </source>
</evidence>
<dbReference type="InterPro" id="IPR033121">
    <property type="entry name" value="PEPTIDASE_A1"/>
</dbReference>
<dbReference type="InterPro" id="IPR001461">
    <property type="entry name" value="Aspartic_peptidase_A1"/>
</dbReference>
<evidence type="ECO:0000313" key="9">
    <source>
        <dbReference type="EMBL" id="KAG0274761.1"/>
    </source>
</evidence>
<evidence type="ECO:0000313" key="10">
    <source>
        <dbReference type="Proteomes" id="UP001194580"/>
    </source>
</evidence>
<reference evidence="9" key="1">
    <citation type="journal article" date="2020" name="Fungal Divers.">
        <title>Resolving the Mortierellaceae phylogeny through synthesis of multi-gene phylogenetics and phylogenomics.</title>
        <authorList>
            <person name="Vandepol N."/>
            <person name="Liber J."/>
            <person name="Desiro A."/>
            <person name="Na H."/>
            <person name="Kennedy M."/>
            <person name="Barry K."/>
            <person name="Grigoriev I.V."/>
            <person name="Miller A.N."/>
            <person name="O'Donnell K."/>
            <person name="Stajich J.E."/>
            <person name="Bonito G."/>
        </authorList>
    </citation>
    <scope>NUCLEOTIDE SEQUENCE</scope>
    <source>
        <strain evidence="9">NRRL 28262</strain>
    </source>
</reference>
<evidence type="ECO:0000256" key="6">
    <source>
        <dbReference type="ARBA" id="ARBA00023157"/>
    </source>
</evidence>
<feature type="domain" description="Peptidase A1" evidence="8">
    <location>
        <begin position="1"/>
        <end position="400"/>
    </location>
</feature>
<dbReference type="PANTHER" id="PTHR47966:SF1">
    <property type="entry name" value="ASPARTYL PROTEINASE"/>
    <property type="match status" value="1"/>
</dbReference>
<keyword evidence="3" id="KW-0732">Signal</keyword>
<keyword evidence="10" id="KW-1185">Reference proteome</keyword>
<feature type="region of interest" description="Disordered" evidence="7">
    <location>
        <begin position="209"/>
        <end position="229"/>
    </location>
</feature>
<evidence type="ECO:0000256" key="5">
    <source>
        <dbReference type="ARBA" id="ARBA00023145"/>
    </source>
</evidence>
<evidence type="ECO:0000256" key="1">
    <source>
        <dbReference type="ARBA" id="ARBA00007447"/>
    </source>
</evidence>
<dbReference type="InterPro" id="IPR034164">
    <property type="entry name" value="Pepsin-like_dom"/>
</dbReference>
<feature type="compositionally biased region" description="Low complexity" evidence="7">
    <location>
        <begin position="313"/>
        <end position="327"/>
    </location>
</feature>
<keyword evidence="6" id="KW-1015">Disulfide bond</keyword>